<evidence type="ECO:0000313" key="2">
    <source>
        <dbReference type="EMBL" id="USW48841.1"/>
    </source>
</evidence>
<organism evidence="2 3">
    <name type="scientific">Septoria linicola</name>
    <dbReference type="NCBI Taxonomy" id="215465"/>
    <lineage>
        <taxon>Eukaryota</taxon>
        <taxon>Fungi</taxon>
        <taxon>Dikarya</taxon>
        <taxon>Ascomycota</taxon>
        <taxon>Pezizomycotina</taxon>
        <taxon>Dothideomycetes</taxon>
        <taxon>Dothideomycetidae</taxon>
        <taxon>Mycosphaerellales</taxon>
        <taxon>Mycosphaerellaceae</taxon>
        <taxon>Septoria</taxon>
    </lineage>
</organism>
<evidence type="ECO:0000256" key="1">
    <source>
        <dbReference type="SAM" id="SignalP"/>
    </source>
</evidence>
<accession>A0A9Q9EEI8</accession>
<feature type="chain" id="PRO_5040152185" evidence="1">
    <location>
        <begin position="16"/>
        <end position="72"/>
    </location>
</feature>
<reference evidence="2" key="1">
    <citation type="submission" date="2022-06" db="EMBL/GenBank/DDBJ databases">
        <title>Complete genome sequences of two strains of the flax pathogen Septoria linicola.</title>
        <authorList>
            <person name="Lapalu N."/>
            <person name="Simon A."/>
            <person name="Demenou B."/>
            <person name="Paumier D."/>
            <person name="Guillot M.-P."/>
            <person name="Gout L."/>
            <person name="Valade R."/>
        </authorList>
    </citation>
    <scope>NUCLEOTIDE SEQUENCE</scope>
    <source>
        <strain evidence="2">SE15195</strain>
    </source>
</reference>
<keyword evidence="3" id="KW-1185">Reference proteome</keyword>
<evidence type="ECO:0000313" key="3">
    <source>
        <dbReference type="Proteomes" id="UP001056384"/>
    </source>
</evidence>
<protein>
    <submittedName>
        <fullName evidence="2">Uncharacterized protein</fullName>
    </submittedName>
</protein>
<dbReference type="EMBL" id="CP099419">
    <property type="protein sequence ID" value="USW48841.1"/>
    <property type="molecule type" value="Genomic_DNA"/>
</dbReference>
<dbReference type="Proteomes" id="UP001056384">
    <property type="component" value="Chromosome 2"/>
</dbReference>
<keyword evidence="1" id="KW-0732">Signal</keyword>
<proteinExistence type="predicted"/>
<dbReference type="AlphaFoldDB" id="A0A9Q9EEI8"/>
<gene>
    <name evidence="2" type="ORF">Slin15195_G021600</name>
</gene>
<feature type="signal peptide" evidence="1">
    <location>
        <begin position="1"/>
        <end position="15"/>
    </location>
</feature>
<sequence>MKVTLSLALVGLAAAAPLQSGKFVEGTPEGHRPGSYVPGWAPGGLKERDALQSGKFVEGTPQGHRPGSYVPG</sequence>
<name>A0A9Q9EEI8_9PEZI</name>